<sequence length="421" mass="47421">MSATKVMMMMKTRNNEEQMKKRLKVIEPTKFEKDFSQPMAVPESGIAAAIQVMKSGRLFRYCAIESQVSMLEKEFAEFTQRKYCVAVNSCSSAIMLSLLAAGIQPGDKVATNGFTFTALPSTIMRLNAIPILVESCQDWTMNLDDLQTKLNLHKDIKIVLVSHMRGRVCDMDRLVEICAERILLEDCAHGCGVKWNNRQLGYHGVLASYSTQSDKVINSGEGGLLVTDDAQIAAQLIYMSGAYERRYQKHLTRPDDILCEEAMLKYPNLSCRMSELTAAVARPLLANLPSRVITYNARYDLICSIATKNNVLKVPGHDYRCAPVGDHFNFYLSSNLTEAQNQKFKAICHQFGVPVSSFISPINARYHKNWRKFGAPHFDLPQTDHILRYSYDLKLPPIFTSSDIEHIANILDYAASNCLSF</sequence>
<proteinExistence type="predicted"/>
<dbReference type="GO" id="GO:0008483">
    <property type="term" value="F:transaminase activity"/>
    <property type="evidence" value="ECO:0007669"/>
    <property type="project" value="TreeGrafter"/>
</dbReference>
<dbReference type="Gene3D" id="3.40.640.10">
    <property type="entry name" value="Type I PLP-dependent aspartate aminotransferase-like (Major domain)"/>
    <property type="match status" value="1"/>
</dbReference>
<dbReference type="GO" id="GO:0030170">
    <property type="term" value="F:pyridoxal phosphate binding"/>
    <property type="evidence" value="ECO:0007669"/>
    <property type="project" value="TreeGrafter"/>
</dbReference>
<dbReference type="Pfam" id="PF01041">
    <property type="entry name" value="DegT_DnrJ_EryC1"/>
    <property type="match status" value="1"/>
</dbReference>
<dbReference type="EMBL" id="HBIJ01007722">
    <property type="protein sequence ID" value="CAE0364711.1"/>
    <property type="molecule type" value="Transcribed_RNA"/>
</dbReference>
<dbReference type="InterPro" id="IPR015422">
    <property type="entry name" value="PyrdxlP-dep_Trfase_small"/>
</dbReference>
<gene>
    <name evidence="1" type="ORF">ALAG00032_LOCUS5452</name>
</gene>
<dbReference type="AlphaFoldDB" id="A0A7S3NJM7"/>
<dbReference type="Gene3D" id="3.90.1150.10">
    <property type="entry name" value="Aspartate Aminotransferase, domain 1"/>
    <property type="match status" value="1"/>
</dbReference>
<organism evidence="1">
    <name type="scientific">Aureoumbra lagunensis</name>
    <dbReference type="NCBI Taxonomy" id="44058"/>
    <lineage>
        <taxon>Eukaryota</taxon>
        <taxon>Sar</taxon>
        <taxon>Stramenopiles</taxon>
        <taxon>Ochrophyta</taxon>
        <taxon>Pelagophyceae</taxon>
        <taxon>Pelagomonadales</taxon>
        <taxon>Aureoumbra</taxon>
    </lineage>
</organism>
<accession>A0A7S3NJM7</accession>
<dbReference type="GO" id="GO:0000271">
    <property type="term" value="P:polysaccharide biosynthetic process"/>
    <property type="evidence" value="ECO:0007669"/>
    <property type="project" value="TreeGrafter"/>
</dbReference>
<dbReference type="InterPro" id="IPR000653">
    <property type="entry name" value="DegT/StrS_aminotransferase"/>
</dbReference>
<dbReference type="SUPFAM" id="SSF53383">
    <property type="entry name" value="PLP-dependent transferases"/>
    <property type="match status" value="1"/>
</dbReference>
<evidence type="ECO:0008006" key="2">
    <source>
        <dbReference type="Google" id="ProtNLM"/>
    </source>
</evidence>
<evidence type="ECO:0000313" key="1">
    <source>
        <dbReference type="EMBL" id="CAE0364711.1"/>
    </source>
</evidence>
<dbReference type="PANTHER" id="PTHR30244">
    <property type="entry name" value="TRANSAMINASE"/>
    <property type="match status" value="1"/>
</dbReference>
<name>A0A7S3NJM7_9STRA</name>
<dbReference type="PANTHER" id="PTHR30244:SF34">
    <property type="entry name" value="DTDP-4-AMINO-4,6-DIDEOXYGALACTOSE TRANSAMINASE"/>
    <property type="match status" value="1"/>
</dbReference>
<reference evidence="1" key="1">
    <citation type="submission" date="2021-01" db="EMBL/GenBank/DDBJ databases">
        <authorList>
            <person name="Corre E."/>
            <person name="Pelletier E."/>
            <person name="Niang G."/>
            <person name="Scheremetjew M."/>
            <person name="Finn R."/>
            <person name="Kale V."/>
            <person name="Holt S."/>
            <person name="Cochrane G."/>
            <person name="Meng A."/>
            <person name="Brown T."/>
            <person name="Cohen L."/>
        </authorList>
    </citation>
    <scope>NUCLEOTIDE SEQUENCE</scope>
    <source>
        <strain evidence="1">CCMP1510</strain>
    </source>
</reference>
<dbReference type="PIRSF" id="PIRSF000390">
    <property type="entry name" value="PLP_StrS"/>
    <property type="match status" value="1"/>
</dbReference>
<dbReference type="InterPro" id="IPR015421">
    <property type="entry name" value="PyrdxlP-dep_Trfase_major"/>
</dbReference>
<protein>
    <recommendedName>
        <fullName evidence="2">Aminotransferase</fullName>
    </recommendedName>
</protein>
<dbReference type="InterPro" id="IPR015424">
    <property type="entry name" value="PyrdxlP-dep_Trfase"/>
</dbReference>